<keyword evidence="8" id="KW-0902">Two-component regulatory system</keyword>
<feature type="domain" description="Histidine kinase/HSP90-like ATPase" evidence="10">
    <location>
        <begin position="285"/>
        <end position="379"/>
    </location>
</feature>
<dbReference type="Pfam" id="PF07730">
    <property type="entry name" value="HisKA_3"/>
    <property type="match status" value="1"/>
</dbReference>
<protein>
    <recommendedName>
        <fullName evidence="2">histidine kinase</fullName>
        <ecNumber evidence="2">2.7.13.3</ecNumber>
    </recommendedName>
</protein>
<dbReference type="Gene3D" id="1.20.5.1930">
    <property type="match status" value="1"/>
</dbReference>
<feature type="transmembrane region" description="Helical" evidence="9">
    <location>
        <begin position="24"/>
        <end position="41"/>
    </location>
</feature>
<keyword evidence="9" id="KW-0812">Transmembrane</keyword>
<dbReference type="EMBL" id="FOKG01000025">
    <property type="protein sequence ID" value="SFB60477.1"/>
    <property type="molecule type" value="Genomic_DNA"/>
</dbReference>
<evidence type="ECO:0000256" key="2">
    <source>
        <dbReference type="ARBA" id="ARBA00012438"/>
    </source>
</evidence>
<dbReference type="Proteomes" id="UP000243799">
    <property type="component" value="Unassembled WGS sequence"/>
</dbReference>
<dbReference type="Pfam" id="PF23539">
    <property type="entry name" value="DUF7134"/>
    <property type="match status" value="1"/>
</dbReference>
<dbReference type="InterPro" id="IPR003594">
    <property type="entry name" value="HATPase_dom"/>
</dbReference>
<evidence type="ECO:0000256" key="3">
    <source>
        <dbReference type="ARBA" id="ARBA00022553"/>
    </source>
</evidence>
<dbReference type="AlphaFoldDB" id="A0A1I1CDH7"/>
<feature type="transmembrane region" description="Helical" evidence="9">
    <location>
        <begin position="72"/>
        <end position="90"/>
    </location>
</feature>
<gene>
    <name evidence="11" type="ORF">SAMN05216266_12574</name>
</gene>
<organism evidence="11 12">
    <name type="scientific">Amycolatopsis marina</name>
    <dbReference type="NCBI Taxonomy" id="490629"/>
    <lineage>
        <taxon>Bacteria</taxon>
        <taxon>Bacillati</taxon>
        <taxon>Actinomycetota</taxon>
        <taxon>Actinomycetes</taxon>
        <taxon>Pseudonocardiales</taxon>
        <taxon>Pseudonocardiaceae</taxon>
        <taxon>Amycolatopsis</taxon>
    </lineage>
</organism>
<dbReference type="InterPro" id="IPR050482">
    <property type="entry name" value="Sensor_HK_TwoCompSys"/>
</dbReference>
<dbReference type="CDD" id="cd16917">
    <property type="entry name" value="HATPase_UhpB-NarQ-NarX-like"/>
    <property type="match status" value="1"/>
</dbReference>
<dbReference type="Pfam" id="PF02518">
    <property type="entry name" value="HATPase_c"/>
    <property type="match status" value="1"/>
</dbReference>
<dbReference type="Gene3D" id="3.30.565.10">
    <property type="entry name" value="Histidine kinase-like ATPase, C-terminal domain"/>
    <property type="match status" value="1"/>
</dbReference>
<dbReference type="OrthoDB" id="227596at2"/>
<evidence type="ECO:0000256" key="6">
    <source>
        <dbReference type="ARBA" id="ARBA00022777"/>
    </source>
</evidence>
<evidence type="ECO:0000256" key="7">
    <source>
        <dbReference type="ARBA" id="ARBA00022840"/>
    </source>
</evidence>
<dbReference type="InterPro" id="IPR036890">
    <property type="entry name" value="HATPase_C_sf"/>
</dbReference>
<dbReference type="GO" id="GO:0005524">
    <property type="term" value="F:ATP binding"/>
    <property type="evidence" value="ECO:0007669"/>
    <property type="project" value="UniProtKB-KW"/>
</dbReference>
<dbReference type="InterPro" id="IPR055558">
    <property type="entry name" value="DUF7134"/>
</dbReference>
<keyword evidence="7" id="KW-0067">ATP-binding</keyword>
<keyword evidence="6 11" id="KW-0418">Kinase</keyword>
<keyword evidence="5" id="KW-0547">Nucleotide-binding</keyword>
<dbReference type="SUPFAM" id="SSF55874">
    <property type="entry name" value="ATPase domain of HSP90 chaperone/DNA topoisomerase II/histidine kinase"/>
    <property type="match status" value="1"/>
</dbReference>
<dbReference type="RefSeq" id="WP_091678164.1">
    <property type="nucleotide sequence ID" value="NZ_FOKG01000025.1"/>
</dbReference>
<evidence type="ECO:0000256" key="8">
    <source>
        <dbReference type="ARBA" id="ARBA00023012"/>
    </source>
</evidence>
<sequence length="380" mass="40616">MRGWGGCWDCRGVLSVRFARSQDVLVPVVVAVLIVGGTLLGRQFGSESGELGVAAWALMLGASGVLVLRRRYPIPVAAVTLLASVLYYPLTGPDGPIMLAFIVALFTVAAEGHLLVAAGFAFVSLAVTAYGEVMGDERHVDDTAMVMFAGWLAAVVAFGGARHTRLSYLRELEQRAATEERLHIARELHDALGHNLSMINVQSAAALHRIERDPAQAEQALRVIKEASGRTLRELRGTLGVLRHADPANTGPGLSRLDELLEQTRGAGLDVVAEVDGAQTTLPREVDLAAYRLVQEALTNVTKHARATTVTLRVQYDPRELRITVDDNGKGGKVASGRETGGNGIRGMRERVRALGGELTVGSTPEGGFRVRARLPRGAA</sequence>
<dbReference type="SMART" id="SM00387">
    <property type="entry name" value="HATPase_c"/>
    <property type="match status" value="1"/>
</dbReference>
<dbReference type="GO" id="GO:0016020">
    <property type="term" value="C:membrane"/>
    <property type="evidence" value="ECO:0007669"/>
    <property type="project" value="InterPro"/>
</dbReference>
<feature type="transmembrane region" description="Helical" evidence="9">
    <location>
        <begin position="97"/>
        <end position="123"/>
    </location>
</feature>
<keyword evidence="9" id="KW-0472">Membrane</keyword>
<evidence type="ECO:0000313" key="11">
    <source>
        <dbReference type="EMBL" id="SFB60477.1"/>
    </source>
</evidence>
<dbReference type="PANTHER" id="PTHR24421">
    <property type="entry name" value="NITRATE/NITRITE SENSOR PROTEIN NARX-RELATED"/>
    <property type="match status" value="1"/>
</dbReference>
<dbReference type="PANTHER" id="PTHR24421:SF10">
    <property type="entry name" value="NITRATE_NITRITE SENSOR PROTEIN NARQ"/>
    <property type="match status" value="1"/>
</dbReference>
<evidence type="ECO:0000256" key="5">
    <source>
        <dbReference type="ARBA" id="ARBA00022741"/>
    </source>
</evidence>
<feature type="transmembrane region" description="Helical" evidence="9">
    <location>
        <begin position="48"/>
        <end position="66"/>
    </location>
</feature>
<dbReference type="GO" id="GO:0046983">
    <property type="term" value="F:protein dimerization activity"/>
    <property type="evidence" value="ECO:0007669"/>
    <property type="project" value="InterPro"/>
</dbReference>
<evidence type="ECO:0000313" key="12">
    <source>
        <dbReference type="Proteomes" id="UP000243799"/>
    </source>
</evidence>
<keyword evidence="4" id="KW-0808">Transferase</keyword>
<evidence type="ECO:0000256" key="9">
    <source>
        <dbReference type="SAM" id="Phobius"/>
    </source>
</evidence>
<dbReference type="EC" id="2.7.13.3" evidence="2"/>
<evidence type="ECO:0000256" key="1">
    <source>
        <dbReference type="ARBA" id="ARBA00000085"/>
    </source>
</evidence>
<keyword evidence="12" id="KW-1185">Reference proteome</keyword>
<accession>A0A1I1CDH7</accession>
<comment type="catalytic activity">
    <reaction evidence="1">
        <text>ATP + protein L-histidine = ADP + protein N-phospho-L-histidine.</text>
        <dbReference type="EC" id="2.7.13.3"/>
    </reaction>
</comment>
<feature type="transmembrane region" description="Helical" evidence="9">
    <location>
        <begin position="143"/>
        <end position="161"/>
    </location>
</feature>
<name>A0A1I1CDH7_9PSEU</name>
<reference evidence="12" key="1">
    <citation type="submission" date="2016-10" db="EMBL/GenBank/DDBJ databases">
        <authorList>
            <person name="Varghese N."/>
            <person name="Submissions S."/>
        </authorList>
    </citation>
    <scope>NUCLEOTIDE SEQUENCE [LARGE SCALE GENOMIC DNA]</scope>
    <source>
        <strain evidence="12">CGMCC 4.3568</strain>
    </source>
</reference>
<keyword evidence="9" id="KW-1133">Transmembrane helix</keyword>
<proteinExistence type="predicted"/>
<keyword evidence="3" id="KW-0597">Phosphoprotein</keyword>
<dbReference type="STRING" id="490629.SAMN05216266_12574"/>
<dbReference type="GO" id="GO:0000155">
    <property type="term" value="F:phosphorelay sensor kinase activity"/>
    <property type="evidence" value="ECO:0007669"/>
    <property type="project" value="InterPro"/>
</dbReference>
<evidence type="ECO:0000256" key="4">
    <source>
        <dbReference type="ARBA" id="ARBA00022679"/>
    </source>
</evidence>
<evidence type="ECO:0000259" key="10">
    <source>
        <dbReference type="SMART" id="SM00387"/>
    </source>
</evidence>
<dbReference type="InterPro" id="IPR011712">
    <property type="entry name" value="Sig_transdc_His_kin_sub3_dim/P"/>
</dbReference>